<dbReference type="AlphaFoldDB" id="A0A2K2DS42"/>
<evidence type="ECO:0000313" key="1">
    <source>
        <dbReference type="EMBL" id="PNT77094.1"/>
    </source>
</evidence>
<evidence type="ECO:0000313" key="3">
    <source>
        <dbReference type="Proteomes" id="UP000008810"/>
    </source>
</evidence>
<proteinExistence type="predicted"/>
<accession>A0A2K2DS42</accession>
<reference evidence="2" key="3">
    <citation type="submission" date="2018-08" db="UniProtKB">
        <authorList>
            <consortium name="EnsemblPlants"/>
        </authorList>
    </citation>
    <scope>IDENTIFICATION</scope>
    <source>
        <strain evidence="2">cv. Bd21</strain>
    </source>
</reference>
<keyword evidence="3" id="KW-1185">Reference proteome</keyword>
<name>A0A2K2DS42_BRADI</name>
<dbReference type="Gramene" id="PNT77094">
    <property type="protein sequence ID" value="PNT77094"/>
    <property type="gene ID" value="BRADI_1g57717v3"/>
</dbReference>
<dbReference type="InParanoid" id="A0A2K2DS42"/>
<protein>
    <submittedName>
        <fullName evidence="1 2">Uncharacterized protein</fullName>
    </submittedName>
</protein>
<organism evidence="1">
    <name type="scientific">Brachypodium distachyon</name>
    <name type="common">Purple false brome</name>
    <name type="synonym">Trachynia distachya</name>
    <dbReference type="NCBI Taxonomy" id="15368"/>
    <lineage>
        <taxon>Eukaryota</taxon>
        <taxon>Viridiplantae</taxon>
        <taxon>Streptophyta</taxon>
        <taxon>Embryophyta</taxon>
        <taxon>Tracheophyta</taxon>
        <taxon>Spermatophyta</taxon>
        <taxon>Magnoliopsida</taxon>
        <taxon>Liliopsida</taxon>
        <taxon>Poales</taxon>
        <taxon>Poaceae</taxon>
        <taxon>BOP clade</taxon>
        <taxon>Pooideae</taxon>
        <taxon>Stipodae</taxon>
        <taxon>Brachypodieae</taxon>
        <taxon>Brachypodium</taxon>
    </lineage>
</organism>
<reference evidence="1" key="2">
    <citation type="submission" date="2017-06" db="EMBL/GenBank/DDBJ databases">
        <title>WGS assembly of Brachypodium distachyon.</title>
        <authorList>
            <consortium name="The International Brachypodium Initiative"/>
            <person name="Lucas S."/>
            <person name="Harmon-Smith M."/>
            <person name="Lail K."/>
            <person name="Tice H."/>
            <person name="Grimwood J."/>
            <person name="Bruce D."/>
            <person name="Barry K."/>
            <person name="Shu S."/>
            <person name="Lindquist E."/>
            <person name="Wang M."/>
            <person name="Pitluck S."/>
            <person name="Vogel J.P."/>
            <person name="Garvin D.F."/>
            <person name="Mockler T.C."/>
            <person name="Schmutz J."/>
            <person name="Rokhsar D."/>
            <person name="Bevan M.W."/>
        </authorList>
    </citation>
    <scope>NUCLEOTIDE SEQUENCE</scope>
    <source>
        <strain evidence="1">Bd21</strain>
    </source>
</reference>
<dbReference type="EnsemblPlants" id="PNT77094">
    <property type="protein sequence ID" value="PNT77094"/>
    <property type="gene ID" value="BRADI_1g57717v3"/>
</dbReference>
<evidence type="ECO:0000313" key="2">
    <source>
        <dbReference type="EnsemblPlants" id="PNT77094"/>
    </source>
</evidence>
<reference evidence="1 2" key="1">
    <citation type="journal article" date="2010" name="Nature">
        <title>Genome sequencing and analysis of the model grass Brachypodium distachyon.</title>
        <authorList>
            <consortium name="International Brachypodium Initiative"/>
        </authorList>
    </citation>
    <scope>NUCLEOTIDE SEQUENCE [LARGE SCALE GENOMIC DNA]</scope>
    <source>
        <strain evidence="1 2">Bd21</strain>
    </source>
</reference>
<gene>
    <name evidence="1" type="ORF">BRADI_1g57717v3</name>
</gene>
<dbReference type="EMBL" id="CM000880">
    <property type="protein sequence ID" value="PNT77094.1"/>
    <property type="molecule type" value="Genomic_DNA"/>
</dbReference>
<dbReference type="Proteomes" id="UP000008810">
    <property type="component" value="Chromosome 1"/>
</dbReference>
<sequence>MVWGVQISRYFFSHGWWILPRIEGTFVLRLDDTSAVRMPKLSCDRIFENSYFILRWTDIKVVVNRACYLLLAYC</sequence>